<evidence type="ECO:0000259" key="12">
    <source>
        <dbReference type="Pfam" id="PF00905"/>
    </source>
</evidence>
<dbReference type="EMBL" id="CP002431">
    <property type="protein sequence ID" value="ADU64252.1"/>
    <property type="molecule type" value="Genomic_DNA"/>
</dbReference>
<evidence type="ECO:0000313" key="15">
    <source>
        <dbReference type="EMBL" id="ADU64252.1"/>
    </source>
</evidence>
<dbReference type="GO" id="GO:0008955">
    <property type="term" value="F:peptidoglycan glycosyltransferase activity"/>
    <property type="evidence" value="ECO:0007669"/>
    <property type="project" value="UniProtKB-EC"/>
</dbReference>
<keyword evidence="8" id="KW-0378">Hydrolase</keyword>
<keyword evidence="4" id="KW-0121">Carboxypeptidase</keyword>
<dbReference type="PANTHER" id="PTHR32282:SF15">
    <property type="entry name" value="PENICILLIN-BINDING PROTEIN 1C"/>
    <property type="match status" value="1"/>
</dbReference>
<reference evidence="16" key="1">
    <citation type="submission" date="2010-12" db="EMBL/GenBank/DDBJ databases">
        <title>Complete sequence of Desulfovibrio aespoeensis Aspo-2.</title>
        <authorList>
            <consortium name="US DOE Joint Genome Institute"/>
            <person name="Lucas S."/>
            <person name="Copeland A."/>
            <person name="Lapidus A."/>
            <person name="Cheng J.-F."/>
            <person name="Goodwin L."/>
            <person name="Pitluck S."/>
            <person name="Chertkov O."/>
            <person name="Misra M."/>
            <person name="Detter J.C."/>
            <person name="Han C."/>
            <person name="Tapia R."/>
            <person name="Land M."/>
            <person name="Hauser L."/>
            <person name="Kyrpides N."/>
            <person name="Ivanova N."/>
            <person name="Ovchinnikova G."/>
            <person name="Pedersen K."/>
            <person name="Jagevall S."/>
            <person name="Hazen T."/>
            <person name="Woyke T."/>
        </authorList>
    </citation>
    <scope>NUCLEOTIDE SEQUENCE [LARGE SCALE GENOMIC DNA]</scope>
    <source>
        <strain evidence="16">ATCC 700646 / DSM 10631 / Aspo-2</strain>
    </source>
</reference>
<evidence type="ECO:0000256" key="2">
    <source>
        <dbReference type="ARBA" id="ARBA00007090"/>
    </source>
</evidence>
<keyword evidence="7" id="KW-0808">Transferase</keyword>
<feature type="domain" description="Penicillin-binding protein transpeptidase" evidence="12">
    <location>
        <begin position="325"/>
        <end position="544"/>
    </location>
</feature>
<reference evidence="15 16" key="2">
    <citation type="journal article" date="2014" name="Genome Announc.">
        <title>Complete Genome Sequence of the Subsurface, Mesophilic Sulfate-Reducing Bacterium Desulfovibrio aespoeensis Aspo-2.</title>
        <authorList>
            <person name="Pedersen K."/>
            <person name="Bengtsson A."/>
            <person name="Edlund J."/>
            <person name="Rabe L."/>
            <person name="Hazen T."/>
            <person name="Chakraborty R."/>
            <person name="Goodwin L."/>
            <person name="Shapiro N."/>
        </authorList>
    </citation>
    <scope>NUCLEOTIDE SEQUENCE [LARGE SCALE GENOMIC DNA]</scope>
    <source>
        <strain evidence="16">ATCC 700646 / DSM 10631 / Aspo-2</strain>
    </source>
</reference>
<dbReference type="EC" id="2.4.99.28" evidence="10"/>
<organism evidence="15 16">
    <name type="scientific">Pseudodesulfovibrio aespoeensis (strain ATCC 700646 / DSM 10631 / Aspo-2)</name>
    <name type="common">Desulfovibrio aespoeensis</name>
    <dbReference type="NCBI Taxonomy" id="643562"/>
    <lineage>
        <taxon>Bacteria</taxon>
        <taxon>Pseudomonadati</taxon>
        <taxon>Thermodesulfobacteriota</taxon>
        <taxon>Desulfovibrionia</taxon>
        <taxon>Desulfovibrionales</taxon>
        <taxon>Desulfovibrionaceae</taxon>
    </lineage>
</organism>
<dbReference type="GO" id="GO:0006508">
    <property type="term" value="P:proteolysis"/>
    <property type="evidence" value="ECO:0007669"/>
    <property type="project" value="UniProtKB-KW"/>
</dbReference>
<name>E6VSA9_PSEA9</name>
<comment type="catalytic activity">
    <reaction evidence="11">
        <text>[GlcNAc-(1-&gt;4)-Mur2Ac(oyl-L-Ala-gamma-D-Glu-L-Lys-D-Ala-D-Ala)](n)-di-trans,octa-cis-undecaprenyl diphosphate + beta-D-GlcNAc-(1-&gt;4)-Mur2Ac(oyl-L-Ala-gamma-D-Glu-L-Lys-D-Ala-D-Ala)-di-trans,octa-cis-undecaprenyl diphosphate = [GlcNAc-(1-&gt;4)-Mur2Ac(oyl-L-Ala-gamma-D-Glu-L-Lys-D-Ala-D-Ala)](n+1)-di-trans,octa-cis-undecaprenyl diphosphate + di-trans,octa-cis-undecaprenyl diphosphate + H(+)</text>
        <dbReference type="Rhea" id="RHEA:23708"/>
        <dbReference type="Rhea" id="RHEA-COMP:9602"/>
        <dbReference type="Rhea" id="RHEA-COMP:9603"/>
        <dbReference type="ChEBI" id="CHEBI:15378"/>
        <dbReference type="ChEBI" id="CHEBI:58405"/>
        <dbReference type="ChEBI" id="CHEBI:60033"/>
        <dbReference type="ChEBI" id="CHEBI:78435"/>
        <dbReference type="EC" id="2.4.99.28"/>
    </reaction>
</comment>
<evidence type="ECO:0000256" key="3">
    <source>
        <dbReference type="ARBA" id="ARBA00007739"/>
    </source>
</evidence>
<dbReference type="InterPro" id="IPR011815">
    <property type="entry name" value="PBP_1c"/>
</dbReference>
<comment type="pathway">
    <text evidence="1">Cell wall biogenesis; peptidoglycan biosynthesis.</text>
</comment>
<sequence length="796" mass="85263">MHWLMHRLRAMARKVPGRMRWPTRWWARLACALAPLALAGPLAFLFLNALFPLPPGWLDAPSGTRILDRTGIELRRFPAPDTRWRFPVTLDQVSPQLVTALVEAEDRWLFVHPGVNPLAVLRAAWTNAVSGRVVSGASTIPMQLARMAAPGPRTLGAKLAESFRALQLTLAHSKTELLEAYLNTAPFGGNIVGVGAASRIYFGKPPDRLSLGECALLAVLPRAPNRYDPSRHPQAAMAVRDRVLTLLAERGAVPEAEARRAMRQPMVAQRRPSPMLAPHFCLLARSRLGAETSLTTSLDLARQGNVERLLARHVERLRGLGISNGAVAVLDRRTREVLALAGSANFHDDSHQGQVNNALSPRSPGSTLKPFLYALAFDKGVALPQSRLLDVPVDYAGYAPENYAGTFSGRVTVTDALTRSLNVPAVRLLARTGLHDFHTLLVRAGLETIDRPAASYGLPLALGACEVRLIDLTNVYATLGQGGEHRPWRITPDTGEGPGTPLFTPEAALVVAGMLTGVTRPDMPDSWRLTRDRPAAAWKTGTSFGHRDAWAVGFGPTLAVGVWVGNPSGAPVKGISGATHAGPLFFDVLRALEEPGRDLHLAEAPALRTVTLCATSGLPAGPDCPHTVESLAGPTLALPRCAEHRRILVDKATGLRLEGSCLTTDASRRAVPLVVESLPPELAAWLASQGKPAPGPPGLSPLCRDVPGGRGPVILSPSSDTPYVLRHDAPASHQQVALRAASGEPDQPLWWYVDGHFAGTAAGAATLFWPMTEGRHTVSVTDSQGRTGSAAFRVLD</sequence>
<evidence type="ECO:0000256" key="4">
    <source>
        <dbReference type="ARBA" id="ARBA00022645"/>
    </source>
</evidence>
<dbReference type="InterPro" id="IPR001460">
    <property type="entry name" value="PCN-bd_Tpept"/>
</dbReference>
<gene>
    <name evidence="15" type="ordered locus">Daes_3263</name>
</gene>
<keyword evidence="5" id="KW-0645">Protease</keyword>
<dbReference type="eggNOG" id="COG4953">
    <property type="taxonomic scope" value="Bacteria"/>
</dbReference>
<dbReference type="Gene3D" id="3.40.710.10">
    <property type="entry name" value="DD-peptidase/beta-lactamase superfamily"/>
    <property type="match status" value="1"/>
</dbReference>
<dbReference type="InterPro" id="IPR036950">
    <property type="entry name" value="PBP_transglycosylase"/>
</dbReference>
<protein>
    <recommendedName>
        <fullName evidence="10">peptidoglycan glycosyltransferase</fullName>
        <ecNumber evidence="10">2.4.99.28</ecNumber>
    </recommendedName>
</protein>
<evidence type="ECO:0000256" key="5">
    <source>
        <dbReference type="ARBA" id="ARBA00022670"/>
    </source>
</evidence>
<dbReference type="GO" id="GO:0009252">
    <property type="term" value="P:peptidoglycan biosynthetic process"/>
    <property type="evidence" value="ECO:0007669"/>
    <property type="project" value="UniProtKB-UniPathway"/>
</dbReference>
<dbReference type="InterPro" id="IPR050396">
    <property type="entry name" value="Glycosyltr_51/Transpeptidase"/>
</dbReference>
<evidence type="ECO:0000256" key="9">
    <source>
        <dbReference type="ARBA" id="ARBA00023268"/>
    </source>
</evidence>
<dbReference type="STRING" id="643562.Daes_3263"/>
<evidence type="ECO:0000256" key="11">
    <source>
        <dbReference type="ARBA" id="ARBA00049902"/>
    </source>
</evidence>
<feature type="domain" description="Glycosyl transferase family 51" evidence="13">
    <location>
        <begin position="81"/>
        <end position="245"/>
    </location>
</feature>
<feature type="domain" description="Penicillin-binding C-terminal" evidence="14">
    <location>
        <begin position="707"/>
        <end position="789"/>
    </location>
</feature>
<dbReference type="InterPro" id="IPR023346">
    <property type="entry name" value="Lysozyme-like_dom_sf"/>
</dbReference>
<evidence type="ECO:0000259" key="13">
    <source>
        <dbReference type="Pfam" id="PF00912"/>
    </source>
</evidence>
<evidence type="ECO:0000256" key="1">
    <source>
        <dbReference type="ARBA" id="ARBA00004752"/>
    </source>
</evidence>
<dbReference type="UniPathway" id="UPA00219"/>
<dbReference type="InterPro" id="IPR001264">
    <property type="entry name" value="Glyco_trans_51"/>
</dbReference>
<evidence type="ECO:0000256" key="6">
    <source>
        <dbReference type="ARBA" id="ARBA00022676"/>
    </source>
</evidence>
<dbReference type="NCBIfam" id="TIGR02073">
    <property type="entry name" value="PBP_1c"/>
    <property type="match status" value="1"/>
</dbReference>
<dbReference type="Pfam" id="PF00912">
    <property type="entry name" value="Transgly"/>
    <property type="match status" value="1"/>
</dbReference>
<dbReference type="HOGENOM" id="CLU_006354_7_3_7"/>
<dbReference type="InterPro" id="IPR009647">
    <property type="entry name" value="PBP_C"/>
</dbReference>
<dbReference type="SUPFAM" id="SSF53955">
    <property type="entry name" value="Lysozyme-like"/>
    <property type="match status" value="1"/>
</dbReference>
<dbReference type="InterPro" id="IPR012338">
    <property type="entry name" value="Beta-lactam/transpept-like"/>
</dbReference>
<evidence type="ECO:0000256" key="8">
    <source>
        <dbReference type="ARBA" id="ARBA00022801"/>
    </source>
</evidence>
<dbReference type="GO" id="GO:0004180">
    <property type="term" value="F:carboxypeptidase activity"/>
    <property type="evidence" value="ECO:0007669"/>
    <property type="project" value="UniProtKB-KW"/>
</dbReference>
<keyword evidence="16" id="KW-1185">Reference proteome</keyword>
<evidence type="ECO:0000256" key="7">
    <source>
        <dbReference type="ARBA" id="ARBA00022679"/>
    </source>
</evidence>
<dbReference type="AlphaFoldDB" id="E6VSA9"/>
<dbReference type="Pfam" id="PF06832">
    <property type="entry name" value="BiPBP_C"/>
    <property type="match status" value="1"/>
</dbReference>
<keyword evidence="9" id="KW-0511">Multifunctional enzyme</keyword>
<dbReference type="GO" id="GO:0030288">
    <property type="term" value="C:outer membrane-bounded periplasmic space"/>
    <property type="evidence" value="ECO:0007669"/>
    <property type="project" value="TreeGrafter"/>
</dbReference>
<comment type="similarity">
    <text evidence="2">In the C-terminal section; belongs to the transpeptidase family.</text>
</comment>
<comment type="similarity">
    <text evidence="3">In the N-terminal section; belongs to the glycosyltransferase 51 family.</text>
</comment>
<keyword evidence="6" id="KW-0328">Glycosyltransferase</keyword>
<dbReference type="KEGG" id="das:Daes_3263"/>
<dbReference type="GO" id="GO:0008658">
    <property type="term" value="F:penicillin binding"/>
    <property type="evidence" value="ECO:0007669"/>
    <property type="project" value="InterPro"/>
</dbReference>
<dbReference type="Gene3D" id="1.10.3810.10">
    <property type="entry name" value="Biosynthetic peptidoglycan transglycosylase-like"/>
    <property type="match status" value="1"/>
</dbReference>
<dbReference type="SUPFAM" id="SSF56601">
    <property type="entry name" value="beta-lactamase/transpeptidase-like"/>
    <property type="match status" value="1"/>
</dbReference>
<dbReference type="Proteomes" id="UP000002191">
    <property type="component" value="Chromosome"/>
</dbReference>
<proteinExistence type="inferred from homology"/>
<evidence type="ECO:0000313" key="16">
    <source>
        <dbReference type="Proteomes" id="UP000002191"/>
    </source>
</evidence>
<dbReference type="PANTHER" id="PTHR32282">
    <property type="entry name" value="BINDING PROTEIN TRANSPEPTIDASE, PUTATIVE-RELATED"/>
    <property type="match status" value="1"/>
</dbReference>
<evidence type="ECO:0000256" key="10">
    <source>
        <dbReference type="ARBA" id="ARBA00044770"/>
    </source>
</evidence>
<evidence type="ECO:0000259" key="14">
    <source>
        <dbReference type="Pfam" id="PF06832"/>
    </source>
</evidence>
<accession>E6VSA9</accession>
<dbReference type="Pfam" id="PF00905">
    <property type="entry name" value="Transpeptidase"/>
    <property type="match status" value="1"/>
</dbReference>